<evidence type="ECO:0000256" key="1">
    <source>
        <dbReference type="PROSITE-ProRule" id="PRU00285"/>
    </source>
</evidence>
<feature type="domain" description="SHSP" evidence="4">
    <location>
        <begin position="110"/>
        <end position="223"/>
    </location>
</feature>
<evidence type="ECO:0000313" key="6">
    <source>
        <dbReference type="Proteomes" id="UP000238348"/>
    </source>
</evidence>
<feature type="compositionally biased region" description="Polar residues" evidence="3">
    <location>
        <begin position="1"/>
        <end position="22"/>
    </location>
</feature>
<dbReference type="AlphaFoldDB" id="A0A2L0F617"/>
<name>A0A2L0F617_SORCE</name>
<evidence type="ECO:0000256" key="2">
    <source>
        <dbReference type="RuleBase" id="RU003616"/>
    </source>
</evidence>
<dbReference type="InterPro" id="IPR031107">
    <property type="entry name" value="Small_HSP"/>
</dbReference>
<accession>A0A2L0F617</accession>
<dbReference type="RefSeq" id="WP_104985071.1">
    <property type="nucleotide sequence ID" value="NZ_CP012673.1"/>
</dbReference>
<dbReference type="Proteomes" id="UP000238348">
    <property type="component" value="Chromosome"/>
</dbReference>
<evidence type="ECO:0000313" key="5">
    <source>
        <dbReference type="EMBL" id="AUX46972.1"/>
    </source>
</evidence>
<dbReference type="Gene3D" id="2.60.40.790">
    <property type="match status" value="1"/>
</dbReference>
<dbReference type="CDD" id="cd06464">
    <property type="entry name" value="ACD_sHsps-like"/>
    <property type="match status" value="1"/>
</dbReference>
<evidence type="ECO:0000259" key="4">
    <source>
        <dbReference type="PROSITE" id="PS01031"/>
    </source>
</evidence>
<dbReference type="PROSITE" id="PS01031">
    <property type="entry name" value="SHSP"/>
    <property type="match status" value="1"/>
</dbReference>
<gene>
    <name evidence="5" type="ORF">SOCE26_084820</name>
</gene>
<feature type="compositionally biased region" description="Low complexity" evidence="3">
    <location>
        <begin position="23"/>
        <end position="35"/>
    </location>
</feature>
<feature type="region of interest" description="Disordered" evidence="3">
    <location>
        <begin position="1"/>
        <end position="63"/>
    </location>
</feature>
<feature type="region of interest" description="Disordered" evidence="3">
    <location>
        <begin position="208"/>
        <end position="247"/>
    </location>
</feature>
<dbReference type="InterPro" id="IPR002068">
    <property type="entry name" value="A-crystallin/Hsp20_dom"/>
</dbReference>
<dbReference type="PANTHER" id="PTHR11527">
    <property type="entry name" value="HEAT-SHOCK PROTEIN 20 FAMILY MEMBER"/>
    <property type="match status" value="1"/>
</dbReference>
<feature type="compositionally biased region" description="Low complexity" evidence="3">
    <location>
        <begin position="42"/>
        <end position="57"/>
    </location>
</feature>
<proteinExistence type="inferred from homology"/>
<reference evidence="5 6" key="1">
    <citation type="submission" date="2015-09" db="EMBL/GenBank/DDBJ databases">
        <title>Sorangium comparison.</title>
        <authorList>
            <person name="Zaburannyi N."/>
            <person name="Bunk B."/>
            <person name="Overmann J."/>
            <person name="Mueller R."/>
        </authorList>
    </citation>
    <scope>NUCLEOTIDE SEQUENCE [LARGE SCALE GENOMIC DNA]</scope>
    <source>
        <strain evidence="5 6">So ce26</strain>
    </source>
</reference>
<sequence>MREQQRQQTSQEVSTAGPQQGKQSGQTAGQAPSQAAGGGQSTGLQRQQGGSQLGRYGAARGGFGPFSMMRRMMEDMDRLFEEFGFGGVLSPLGQPRSLAPQGGGRSLSSSVGGLWSPHIEVSERSGQLVVKADLPGVAKDDVRVELLEDALLIEGERRQEHQEQREGVSYTECSYGSFARTIPVPQGVQPDDVNATFENGVLEIALKLPQQQQRGRTVQIKAGGASPAQGTGTNGNQAMPEKGQQPS</sequence>
<feature type="compositionally biased region" description="Polar residues" evidence="3">
    <location>
        <begin position="228"/>
        <end position="237"/>
    </location>
</feature>
<protein>
    <submittedName>
        <fullName evidence="5">HSP20 family protein</fullName>
    </submittedName>
</protein>
<dbReference type="SUPFAM" id="SSF49764">
    <property type="entry name" value="HSP20-like chaperones"/>
    <property type="match status" value="1"/>
</dbReference>
<evidence type="ECO:0000256" key="3">
    <source>
        <dbReference type="SAM" id="MobiDB-lite"/>
    </source>
</evidence>
<dbReference type="InterPro" id="IPR008978">
    <property type="entry name" value="HSP20-like_chaperone"/>
</dbReference>
<organism evidence="5 6">
    <name type="scientific">Sorangium cellulosum</name>
    <name type="common">Polyangium cellulosum</name>
    <dbReference type="NCBI Taxonomy" id="56"/>
    <lineage>
        <taxon>Bacteria</taxon>
        <taxon>Pseudomonadati</taxon>
        <taxon>Myxococcota</taxon>
        <taxon>Polyangia</taxon>
        <taxon>Polyangiales</taxon>
        <taxon>Polyangiaceae</taxon>
        <taxon>Sorangium</taxon>
    </lineage>
</organism>
<dbReference type="OrthoDB" id="9811615at2"/>
<comment type="similarity">
    <text evidence="1 2">Belongs to the small heat shock protein (HSP20) family.</text>
</comment>
<dbReference type="Pfam" id="PF00011">
    <property type="entry name" value="HSP20"/>
    <property type="match status" value="1"/>
</dbReference>
<dbReference type="EMBL" id="CP012673">
    <property type="protein sequence ID" value="AUX46972.1"/>
    <property type="molecule type" value="Genomic_DNA"/>
</dbReference>